<dbReference type="Gene3D" id="1.20.1280.50">
    <property type="match status" value="1"/>
</dbReference>
<name>A0A8H2Y3X5_9AGAM</name>
<dbReference type="SUPFAM" id="SSF52047">
    <property type="entry name" value="RNI-like"/>
    <property type="match status" value="1"/>
</dbReference>
<protein>
    <recommendedName>
        <fullName evidence="3">F-box domain-containing protein</fullName>
    </recommendedName>
</protein>
<dbReference type="Gene3D" id="3.80.10.10">
    <property type="entry name" value="Ribonuclease Inhibitor"/>
    <property type="match status" value="1"/>
</dbReference>
<dbReference type="AlphaFoldDB" id="A0A8H2Y3X5"/>
<dbReference type="InterPro" id="IPR032675">
    <property type="entry name" value="LRR_dom_sf"/>
</dbReference>
<proteinExistence type="predicted"/>
<gene>
    <name evidence="1" type="ORF">RDB_LOCUS52995</name>
</gene>
<organism evidence="1 2">
    <name type="scientific">Rhizoctonia solani</name>
    <dbReference type="NCBI Taxonomy" id="456999"/>
    <lineage>
        <taxon>Eukaryota</taxon>
        <taxon>Fungi</taxon>
        <taxon>Dikarya</taxon>
        <taxon>Basidiomycota</taxon>
        <taxon>Agaricomycotina</taxon>
        <taxon>Agaricomycetes</taxon>
        <taxon>Cantharellales</taxon>
        <taxon>Ceratobasidiaceae</taxon>
        <taxon>Rhizoctonia</taxon>
    </lineage>
</organism>
<accession>A0A8H2Y3X5</accession>
<evidence type="ECO:0000313" key="2">
    <source>
        <dbReference type="Proteomes" id="UP000663831"/>
    </source>
</evidence>
<evidence type="ECO:0008006" key="3">
    <source>
        <dbReference type="Google" id="ProtNLM"/>
    </source>
</evidence>
<dbReference type="Proteomes" id="UP000663831">
    <property type="component" value="Unassembled WGS sequence"/>
</dbReference>
<reference evidence="1" key="1">
    <citation type="submission" date="2021-01" db="EMBL/GenBank/DDBJ databases">
        <authorList>
            <person name="Kaushik A."/>
        </authorList>
    </citation>
    <scope>NUCLEOTIDE SEQUENCE</scope>
    <source>
        <strain evidence="1">AG3-1AP</strain>
    </source>
</reference>
<comment type="caution">
    <text evidence="1">The sequence shown here is derived from an EMBL/GenBank/DDBJ whole genome shotgun (WGS) entry which is preliminary data.</text>
</comment>
<evidence type="ECO:0000313" key="1">
    <source>
        <dbReference type="EMBL" id="CAE6440108.1"/>
    </source>
</evidence>
<sequence>MTGSTLAHTLQCWGEARSALNYAIQNYLDRTIALQSDLQTHRLSGDLTSVRDTLPKTWAEDIKVPANYSKLAQAHTHLNQIRNSFLSINALPLEILLRILRLSAFRSFHTRYNTPIPDPYDQDDRKDLLVLTHVCTQWRTILLNTQTFWSRFELTTKESPVMAGERAQAYLDRAPDVPLSFHIDEHPKHALDYGAKHPTLKHFGSQFNRLARLALINFQESRTAEDIILFWMENGIPGALRTLMIRMDTDYWFDEVLDIRSDSLTREQAESFLSPIRVLYLHGLRFDWASSVYHNLVVLRLGGFSKEYSPRIHRLLAIFSASPQLHTLQLFGMQILSSYLDGYEPVSFTHLEQLSLTDLSAESYSLLLPTIFIQSKNLAFRVGSDTMDEESYGSVRAFLTRTNVTRLFIQNWTKPCDCSLYLSAVPNLQTLLASFAHAPGDVCLSALTRSDESKGTHIHCPQLHTIHLLYGSISSEAIQRVVDIYQIQKLRFAGCNIKPSKNELRDWLEPRVADVQFDEKLSSSEIFDWYDLLS</sequence>
<dbReference type="EMBL" id="CAJMWV010001551">
    <property type="protein sequence ID" value="CAE6440108.1"/>
    <property type="molecule type" value="Genomic_DNA"/>
</dbReference>
<dbReference type="OrthoDB" id="3365698at2759"/>